<reference evidence="2 3" key="1">
    <citation type="submission" date="2014-04" db="EMBL/GenBank/DDBJ databases">
        <authorList>
            <consortium name="DOE Joint Genome Institute"/>
            <person name="Kuo A."/>
            <person name="Tarkka M."/>
            <person name="Buscot F."/>
            <person name="Kohler A."/>
            <person name="Nagy L.G."/>
            <person name="Floudas D."/>
            <person name="Copeland A."/>
            <person name="Barry K.W."/>
            <person name="Cichocki N."/>
            <person name="Veneault-Fourrey C."/>
            <person name="LaButti K."/>
            <person name="Lindquist E.A."/>
            <person name="Lipzen A."/>
            <person name="Lundell T."/>
            <person name="Morin E."/>
            <person name="Murat C."/>
            <person name="Sun H."/>
            <person name="Tunlid A."/>
            <person name="Henrissat B."/>
            <person name="Grigoriev I.V."/>
            <person name="Hibbett D.S."/>
            <person name="Martin F."/>
            <person name="Nordberg H.P."/>
            <person name="Cantor M.N."/>
            <person name="Hua S.X."/>
        </authorList>
    </citation>
    <scope>NUCLEOTIDE SEQUENCE [LARGE SCALE GENOMIC DNA]</scope>
    <source>
        <strain evidence="2 3">F 1598</strain>
    </source>
</reference>
<feature type="compositionally biased region" description="Acidic residues" evidence="1">
    <location>
        <begin position="455"/>
        <end position="473"/>
    </location>
</feature>
<feature type="region of interest" description="Disordered" evidence="1">
    <location>
        <begin position="455"/>
        <end position="477"/>
    </location>
</feature>
<dbReference type="AlphaFoldDB" id="A0A0C3EGZ5"/>
<protein>
    <submittedName>
        <fullName evidence="2">Uncharacterized protein</fullName>
    </submittedName>
</protein>
<evidence type="ECO:0000313" key="3">
    <source>
        <dbReference type="Proteomes" id="UP000054166"/>
    </source>
</evidence>
<evidence type="ECO:0000313" key="2">
    <source>
        <dbReference type="EMBL" id="KIM71945.1"/>
    </source>
</evidence>
<feature type="region of interest" description="Disordered" evidence="1">
    <location>
        <begin position="1"/>
        <end position="47"/>
    </location>
</feature>
<sequence>MDQDEPMLFDPLQTDVDSDQYDPTSSSANNHDHHDRTAKVEEVEDKEVGTQSHWLKDYLQPTGTPGQSAQSYFEMVREEQKMNGNLPWAPFKDEEEWELAQWLITDVGQNATDKYLKLPIKHLPEGATIAPVIIASDKTHLSNFSGDKSTWPVYLTIGNIDKTTHQSPTARATVLIGYIPVTKLECFSKGKRQYQGYQVFHDCIRSLLKPLQTAEKDGVEMVCADGFVRCVFPILGIPPSLRHFLLYHTIKWATKCLVDGEAEINHRFRATPRGTNLQHFEKGISLVSQWTGTEYKNMEKVFLGVLAGAAEPGLIHVVCATLDFIYYAYFESHSTDSLRKLKEAWVTFHQNLNYFIEKDICKSRDHFNIPKLHSMQHYVAVIISHGSADGYSTESPEHLHIDFAKNAYQATNKKHYIKQMTKWLTCQEACHQFTLYLQWTVPGYCLEFQAVSESKEDEDNGEEDKIEEGDNEEQSAHQGYSITQRLAYSQLPIASLVKDFGAMDFLAHLTTFLRCSPQTSHTARILLLSTHSPVFKCFTVQLPLAPQVTKHETRDVICA</sequence>
<dbReference type="Proteomes" id="UP000054166">
    <property type="component" value="Unassembled WGS sequence"/>
</dbReference>
<dbReference type="EMBL" id="KN833185">
    <property type="protein sequence ID" value="KIM71945.1"/>
    <property type="molecule type" value="Genomic_DNA"/>
</dbReference>
<dbReference type="InParanoid" id="A0A0C3EGZ5"/>
<dbReference type="OrthoDB" id="2418900at2759"/>
<dbReference type="HOGENOM" id="CLU_487541_0_0_1"/>
<feature type="compositionally biased region" description="Basic and acidic residues" evidence="1">
    <location>
        <begin position="30"/>
        <end position="41"/>
    </location>
</feature>
<dbReference type="Pfam" id="PF18759">
    <property type="entry name" value="Plavaka"/>
    <property type="match status" value="1"/>
</dbReference>
<name>A0A0C3EGZ5_PILCF</name>
<dbReference type="InterPro" id="IPR041078">
    <property type="entry name" value="Plavaka"/>
</dbReference>
<proteinExistence type="predicted"/>
<gene>
    <name evidence="2" type="ORF">PILCRDRAFT_16583</name>
</gene>
<keyword evidence="3" id="KW-1185">Reference proteome</keyword>
<accession>A0A0C3EGZ5</accession>
<evidence type="ECO:0000256" key="1">
    <source>
        <dbReference type="SAM" id="MobiDB-lite"/>
    </source>
</evidence>
<reference evidence="3" key="2">
    <citation type="submission" date="2015-01" db="EMBL/GenBank/DDBJ databases">
        <title>Evolutionary Origins and Diversification of the Mycorrhizal Mutualists.</title>
        <authorList>
            <consortium name="DOE Joint Genome Institute"/>
            <consortium name="Mycorrhizal Genomics Consortium"/>
            <person name="Kohler A."/>
            <person name="Kuo A."/>
            <person name="Nagy L.G."/>
            <person name="Floudas D."/>
            <person name="Copeland A."/>
            <person name="Barry K.W."/>
            <person name="Cichocki N."/>
            <person name="Veneault-Fourrey C."/>
            <person name="LaButti K."/>
            <person name="Lindquist E.A."/>
            <person name="Lipzen A."/>
            <person name="Lundell T."/>
            <person name="Morin E."/>
            <person name="Murat C."/>
            <person name="Riley R."/>
            <person name="Ohm R."/>
            <person name="Sun H."/>
            <person name="Tunlid A."/>
            <person name="Henrissat B."/>
            <person name="Grigoriev I.V."/>
            <person name="Hibbett D.S."/>
            <person name="Martin F."/>
        </authorList>
    </citation>
    <scope>NUCLEOTIDE SEQUENCE [LARGE SCALE GENOMIC DNA]</scope>
    <source>
        <strain evidence="3">F 1598</strain>
    </source>
</reference>
<organism evidence="2 3">
    <name type="scientific">Piloderma croceum (strain F 1598)</name>
    <dbReference type="NCBI Taxonomy" id="765440"/>
    <lineage>
        <taxon>Eukaryota</taxon>
        <taxon>Fungi</taxon>
        <taxon>Dikarya</taxon>
        <taxon>Basidiomycota</taxon>
        <taxon>Agaricomycotina</taxon>
        <taxon>Agaricomycetes</taxon>
        <taxon>Agaricomycetidae</taxon>
        <taxon>Atheliales</taxon>
        <taxon>Atheliaceae</taxon>
        <taxon>Piloderma</taxon>
    </lineage>
</organism>